<organism evidence="8 9">
    <name type="scientific">Salipaludibacillus neizhouensis</name>
    <dbReference type="NCBI Taxonomy" id="885475"/>
    <lineage>
        <taxon>Bacteria</taxon>
        <taxon>Bacillati</taxon>
        <taxon>Bacillota</taxon>
        <taxon>Bacilli</taxon>
        <taxon>Bacillales</taxon>
        <taxon>Bacillaceae</taxon>
    </lineage>
</organism>
<dbReference type="PRINTS" id="PR00834">
    <property type="entry name" value="PROTEASES2C"/>
</dbReference>
<keyword evidence="6" id="KW-0472">Membrane</keyword>
<dbReference type="AlphaFoldDB" id="A0A3A9KHG1"/>
<evidence type="ECO:0000256" key="2">
    <source>
        <dbReference type="ARBA" id="ARBA00022670"/>
    </source>
</evidence>
<evidence type="ECO:0000259" key="7">
    <source>
        <dbReference type="PROSITE" id="PS50106"/>
    </source>
</evidence>
<dbReference type="SUPFAM" id="SSF50156">
    <property type="entry name" value="PDZ domain-like"/>
    <property type="match status" value="1"/>
</dbReference>
<evidence type="ECO:0000256" key="3">
    <source>
        <dbReference type="ARBA" id="ARBA00022801"/>
    </source>
</evidence>
<keyword evidence="6" id="KW-1133">Transmembrane helix</keyword>
<keyword evidence="4" id="KW-0720">Serine protease</keyword>
<dbReference type="Pfam" id="PF13180">
    <property type="entry name" value="PDZ_2"/>
    <property type="match status" value="1"/>
</dbReference>
<dbReference type="Gene3D" id="2.30.42.10">
    <property type="match status" value="1"/>
</dbReference>
<dbReference type="OrthoDB" id="9758917at2"/>
<dbReference type="PANTHER" id="PTHR43343:SF3">
    <property type="entry name" value="PROTEASE DO-LIKE 8, CHLOROPLASTIC"/>
    <property type="match status" value="1"/>
</dbReference>
<evidence type="ECO:0000256" key="5">
    <source>
        <dbReference type="SAM" id="MobiDB-lite"/>
    </source>
</evidence>
<dbReference type="Gene3D" id="2.40.10.10">
    <property type="entry name" value="Trypsin-like serine proteases"/>
    <property type="match status" value="2"/>
</dbReference>
<feature type="compositionally biased region" description="Basic and acidic residues" evidence="5">
    <location>
        <begin position="11"/>
        <end position="21"/>
    </location>
</feature>
<dbReference type="InterPro" id="IPR001940">
    <property type="entry name" value="Peptidase_S1C"/>
</dbReference>
<evidence type="ECO:0000256" key="1">
    <source>
        <dbReference type="ARBA" id="ARBA00010541"/>
    </source>
</evidence>
<evidence type="ECO:0000256" key="4">
    <source>
        <dbReference type="ARBA" id="ARBA00022825"/>
    </source>
</evidence>
<gene>
    <name evidence="8" type="ORF">CR203_11355</name>
</gene>
<dbReference type="GO" id="GO:0006508">
    <property type="term" value="P:proteolysis"/>
    <property type="evidence" value="ECO:0007669"/>
    <property type="project" value="UniProtKB-KW"/>
</dbReference>
<feature type="domain" description="PDZ" evidence="7">
    <location>
        <begin position="345"/>
        <end position="410"/>
    </location>
</feature>
<proteinExistence type="inferred from homology"/>
<dbReference type="Proteomes" id="UP000281498">
    <property type="component" value="Unassembled WGS sequence"/>
</dbReference>
<dbReference type="SUPFAM" id="SSF50494">
    <property type="entry name" value="Trypsin-like serine proteases"/>
    <property type="match status" value="1"/>
</dbReference>
<dbReference type="GO" id="GO:0004252">
    <property type="term" value="F:serine-type endopeptidase activity"/>
    <property type="evidence" value="ECO:0007669"/>
    <property type="project" value="InterPro"/>
</dbReference>
<keyword evidence="3" id="KW-0378">Hydrolase</keyword>
<dbReference type="InterPro" id="IPR009003">
    <property type="entry name" value="Peptidase_S1_PA"/>
</dbReference>
<dbReference type="InterPro" id="IPR001478">
    <property type="entry name" value="PDZ"/>
</dbReference>
<reference evidence="8 9" key="1">
    <citation type="submission" date="2017-10" db="EMBL/GenBank/DDBJ databases">
        <title>Bacillus sp. nov., a halophilic bacterium isolated from a Keqin Lake.</title>
        <authorList>
            <person name="Wang H."/>
        </authorList>
    </citation>
    <scope>NUCLEOTIDE SEQUENCE [LARGE SCALE GENOMIC DNA]</scope>
    <source>
        <strain evidence="8 9">KCTC 13187</strain>
    </source>
</reference>
<dbReference type="InterPro" id="IPR043504">
    <property type="entry name" value="Peptidase_S1_PA_chymotrypsin"/>
</dbReference>
<evidence type="ECO:0000313" key="8">
    <source>
        <dbReference type="EMBL" id="RKL67105.1"/>
    </source>
</evidence>
<keyword evidence="2" id="KW-0645">Protease</keyword>
<keyword evidence="6" id="KW-0812">Transmembrane</keyword>
<dbReference type="EMBL" id="PDOE01000004">
    <property type="protein sequence ID" value="RKL67105.1"/>
    <property type="molecule type" value="Genomic_DNA"/>
</dbReference>
<feature type="transmembrane region" description="Helical" evidence="6">
    <location>
        <begin position="41"/>
        <end position="61"/>
    </location>
</feature>
<dbReference type="FunFam" id="2.40.10.10:FF:000001">
    <property type="entry name" value="Periplasmic serine protease DegS"/>
    <property type="match status" value="1"/>
</dbReference>
<dbReference type="PANTHER" id="PTHR43343">
    <property type="entry name" value="PEPTIDASE S12"/>
    <property type="match status" value="1"/>
</dbReference>
<feature type="region of interest" description="Disordered" evidence="5">
    <location>
        <begin position="1"/>
        <end position="21"/>
    </location>
</feature>
<dbReference type="Pfam" id="PF13365">
    <property type="entry name" value="Trypsin_2"/>
    <property type="match status" value="1"/>
</dbReference>
<accession>A0A3A9KHG1</accession>
<dbReference type="InterPro" id="IPR051201">
    <property type="entry name" value="Chloro_Bact_Ser_Proteases"/>
</dbReference>
<comment type="similarity">
    <text evidence="1">Belongs to the peptidase S1C family.</text>
</comment>
<dbReference type="SMART" id="SM00228">
    <property type="entry name" value="PDZ"/>
    <property type="match status" value="1"/>
</dbReference>
<dbReference type="PROSITE" id="PS50106">
    <property type="entry name" value="PDZ"/>
    <property type="match status" value="1"/>
</dbReference>
<evidence type="ECO:0000256" key="6">
    <source>
        <dbReference type="SAM" id="Phobius"/>
    </source>
</evidence>
<keyword evidence="9" id="KW-1185">Reference proteome</keyword>
<protein>
    <submittedName>
        <fullName evidence="8">Peptidase S1</fullName>
    </submittedName>
</protein>
<dbReference type="RefSeq" id="WP_110937409.1">
    <property type="nucleotide sequence ID" value="NZ_KZ614146.1"/>
</dbReference>
<sequence length="431" mass="45682">MSNYDEYKDEETEKSNPSERETIETLVVPEKKQKSAGWLRTYIFPTGSGFIGATIAVLILFQTEIVGPVTAEENPDSTNETAEQSLEATELSSMSGDALIIEDVIESASKSIVGIVNIQQESWQTPTGQTAQSEEGIAAGTGSGVIIDTNEDYTYIVTNNHVTEGANEIEVSLENGETRIGEVVGSDTLTDLSVVQVESSEDDIAMKFGDSSALRVGEEVLAIGNPLGLELSKTVTQGIISAIDRSLEIDTSAGAWDLSVVQTDAAINPGNSGGALINSTGELIGINSLKITDSGIEGLGFAIPSDEVQPIIEELIANGSIARPYLGIGLTDVAEIPPFYIEERGLEVEEGVLITAVEEGSAAQTAGLAVEDIILSIEGEAISNSADLRKSLYSAYSIGDEISITILRDQTEQTVKLTLTSNQVDDEIKIN</sequence>
<evidence type="ECO:0000313" key="9">
    <source>
        <dbReference type="Proteomes" id="UP000281498"/>
    </source>
</evidence>
<name>A0A3A9KHG1_9BACI</name>
<dbReference type="InterPro" id="IPR036034">
    <property type="entry name" value="PDZ_sf"/>
</dbReference>
<comment type="caution">
    <text evidence="8">The sequence shown here is derived from an EMBL/GenBank/DDBJ whole genome shotgun (WGS) entry which is preliminary data.</text>
</comment>